<comment type="caution">
    <text evidence="2">The sequence shown here is derived from an EMBL/GenBank/DDBJ whole genome shotgun (WGS) entry which is preliminary data.</text>
</comment>
<name>A0A4Y2FLK0_ARAVE</name>
<accession>A0A4Y2FLK0</accession>
<evidence type="ECO:0000313" key="4">
    <source>
        <dbReference type="EMBL" id="GBM41429.1"/>
    </source>
</evidence>
<protein>
    <submittedName>
        <fullName evidence="2">Uncharacterized protein</fullName>
    </submittedName>
</protein>
<evidence type="ECO:0000313" key="3">
    <source>
        <dbReference type="EMBL" id="GBM41420.1"/>
    </source>
</evidence>
<sequence length="54" mass="5751">EEEDAKSSAGTTDIFHFRQVSPRSAKAVGKLSAVNSNSLRPDPRLTVPTSGKLP</sequence>
<dbReference type="EMBL" id="BGPR01096257">
    <property type="protein sequence ID" value="GBM41420.1"/>
    <property type="molecule type" value="Genomic_DNA"/>
</dbReference>
<keyword evidence="5" id="KW-1185">Reference proteome</keyword>
<organism evidence="2 5">
    <name type="scientific">Araneus ventricosus</name>
    <name type="common">Orbweaver spider</name>
    <name type="synonym">Epeira ventricosa</name>
    <dbReference type="NCBI Taxonomy" id="182803"/>
    <lineage>
        <taxon>Eukaryota</taxon>
        <taxon>Metazoa</taxon>
        <taxon>Ecdysozoa</taxon>
        <taxon>Arthropoda</taxon>
        <taxon>Chelicerata</taxon>
        <taxon>Arachnida</taxon>
        <taxon>Araneae</taxon>
        <taxon>Araneomorphae</taxon>
        <taxon>Entelegynae</taxon>
        <taxon>Araneoidea</taxon>
        <taxon>Araneidae</taxon>
        <taxon>Araneus</taxon>
    </lineage>
</organism>
<feature type="region of interest" description="Disordered" evidence="1">
    <location>
        <begin position="28"/>
        <end position="54"/>
    </location>
</feature>
<dbReference type="AlphaFoldDB" id="A0A4Y2FLK0"/>
<gene>
    <name evidence="3" type="ORF">AVEN_122697_1</name>
    <name evidence="4" type="ORF">AVEN_135975_1</name>
    <name evidence="2" type="ORF">AVEN_40251_1</name>
</gene>
<reference evidence="2 5" key="1">
    <citation type="journal article" date="2019" name="Sci. Rep.">
        <title>Orb-weaving spider Araneus ventricosus genome elucidates the spidroin gene catalogue.</title>
        <authorList>
            <person name="Kono N."/>
            <person name="Nakamura H."/>
            <person name="Ohtoshi R."/>
            <person name="Moran D.A.P."/>
            <person name="Shinohara A."/>
            <person name="Yoshida Y."/>
            <person name="Fujiwara M."/>
            <person name="Mori M."/>
            <person name="Tomita M."/>
            <person name="Arakawa K."/>
        </authorList>
    </citation>
    <scope>NUCLEOTIDE SEQUENCE [LARGE SCALE GENOMIC DNA]</scope>
</reference>
<feature type="non-terminal residue" evidence="2">
    <location>
        <position position="1"/>
    </location>
</feature>
<evidence type="ECO:0000313" key="5">
    <source>
        <dbReference type="Proteomes" id="UP000499080"/>
    </source>
</evidence>
<evidence type="ECO:0000313" key="2">
    <source>
        <dbReference type="EMBL" id="GBM41398.1"/>
    </source>
</evidence>
<proteinExistence type="predicted"/>
<dbReference type="EMBL" id="BGPR01096249">
    <property type="protein sequence ID" value="GBM41398.1"/>
    <property type="molecule type" value="Genomic_DNA"/>
</dbReference>
<dbReference type="Proteomes" id="UP000499080">
    <property type="component" value="Unassembled WGS sequence"/>
</dbReference>
<evidence type="ECO:0000256" key="1">
    <source>
        <dbReference type="SAM" id="MobiDB-lite"/>
    </source>
</evidence>
<dbReference type="EMBL" id="BGPR01096259">
    <property type="protein sequence ID" value="GBM41429.1"/>
    <property type="molecule type" value="Genomic_DNA"/>
</dbReference>